<name>A0A8T3A7Q9_DENNO</name>
<feature type="region of interest" description="Disordered" evidence="9">
    <location>
        <begin position="871"/>
        <end position="911"/>
    </location>
</feature>
<dbReference type="GO" id="GO:0006355">
    <property type="term" value="P:regulation of DNA-templated transcription"/>
    <property type="evidence" value="ECO:0007669"/>
    <property type="project" value="UniProtKB-ARBA"/>
</dbReference>
<proteinExistence type="inferred from homology"/>
<dbReference type="SUPFAM" id="SSF46689">
    <property type="entry name" value="Homeodomain-like"/>
    <property type="match status" value="2"/>
</dbReference>
<dbReference type="FunFam" id="1.10.10.60:FF:000010">
    <property type="entry name" value="Transcriptional activator Myb isoform A"/>
    <property type="match status" value="1"/>
</dbReference>
<evidence type="ECO:0000313" key="13">
    <source>
        <dbReference type="Proteomes" id="UP000829196"/>
    </source>
</evidence>
<feature type="compositionally biased region" description="Basic and acidic residues" evidence="9">
    <location>
        <begin position="482"/>
        <end position="499"/>
    </location>
</feature>
<dbReference type="FunFam" id="1.10.10.60:FF:000324">
    <property type="entry name" value="Transcription factor MYB3R-2"/>
    <property type="match status" value="1"/>
</dbReference>
<evidence type="ECO:0000256" key="1">
    <source>
        <dbReference type="ARBA" id="ARBA00004123"/>
    </source>
</evidence>
<evidence type="ECO:0000256" key="2">
    <source>
        <dbReference type="ARBA" id="ARBA00008998"/>
    </source>
</evidence>
<dbReference type="PROSITE" id="PS50090">
    <property type="entry name" value="MYB_LIKE"/>
    <property type="match status" value="3"/>
</dbReference>
<evidence type="ECO:0000256" key="8">
    <source>
        <dbReference type="SAM" id="Coils"/>
    </source>
</evidence>
<evidence type="ECO:0000256" key="3">
    <source>
        <dbReference type="ARBA" id="ARBA00022737"/>
    </source>
</evidence>
<keyword evidence="5" id="KW-0238">DNA-binding</keyword>
<evidence type="ECO:0000256" key="4">
    <source>
        <dbReference type="ARBA" id="ARBA00023015"/>
    </source>
</evidence>
<dbReference type="AlphaFoldDB" id="A0A8T3A7Q9"/>
<dbReference type="FunFam" id="1.10.10.60:FF:000016">
    <property type="entry name" value="Transcriptional activator Myb isoform A"/>
    <property type="match status" value="1"/>
</dbReference>
<evidence type="ECO:0000313" key="12">
    <source>
        <dbReference type="EMBL" id="KAI0491852.1"/>
    </source>
</evidence>
<sequence length="1149" mass="127764">MVLYFKARPEVGDYTIYMGLDKHENEELIKYGFPEDIWFHVDKMSSAHVYLRLNKNQTIDDISEGLLEDCAQLVKANSIQGNKVNNVDVVYTPWYNLKKTPSMDVGQVGFHNSKMVRTVRVEKRVNEIVNRLNKTKVERNPDLKDGRVGSSSATTPDGMGEASSSTSLIDGSDCDFLRQQQALQGRITGPKRRSTKGQWTPEEDEILCNAVHHYHGKNWKKIAECFPDRTDVQCLHRWQKVLNPALVKGPWSKEEDEIIIEMVNKFGPKKWSTISQALPGRIGKQCRERWHNHLNPAINKDAWTQEEEIALIHAHQIYGNKWAELTKFLPGRSDNSIKNHWNSSVKKKLESYMVQGLIERYPGLPNVVSSTTARIRQKNHDSGFKEKSDIEDSSECSSSALVASSQSECEMAKPITEDGDHKQEEAIKKEVMDSHLPVRSSEYYGSAEEATFGASKFHCAEVLSEVASPGNFLPKAEGSGNEIRKPSNDNNYEKKDTMPHKPTSLETSTSDAGLGFENNDKPWISLNNGCSPNLFQMHPVTALGMENLDCAAAMSCKSFIHSPGASMNFAPYSYPVFPVNTSNMYGIPFCQSLMNVPPSFICPSANVDIQDLSWRLQNSGSIAGSFIGVPISDCPMPPVPEVMPSSHETIDQGNEQVQVEEKQRLEEETQTYTSSCDNLTRNLSLASEEKVEFEKDLEPGTVSPPDEMKDNQSENFFNSGSLFYEPPRIQSLEFPFVCCDIVSSDLQQAYSPLGIRQLMMSSASCNLWDSPSRDDSPDGILKHAAKSFICTPSIMKKRQRELLSPLQERRFDKKSGTDMNRGSFFASLTKGDEACMEYMIGEVDAENICSSLADDVRDSLSDLKDKHETIKQNKNLGAKLTQKSTASKSSSASKFQPNSEDWRSGAKLSSVVDSDAKEPQCNAVLVERNTTNLECLSGCSTFISPTACGTKHVDCSITVTSLQYPPSSKKPQIAVEKFTPSIDADYEIFNIFADTPGIKRGLESPSSWKSPLFLNSFLTGADFTYEDMRYFMSPGERTYDALGLMKQLSEQNAGVIAEAQEVLSNGGQKLNFDNVLSNNSPQGNGDSSKEQENLIPMPSNVLAEGRVLDFSGCTTPHEKPKSTKVKPLSGSSHINSQTSKTSHLLRGCR</sequence>
<dbReference type="SMART" id="SM00717">
    <property type="entry name" value="SANT"/>
    <property type="match status" value="3"/>
</dbReference>
<evidence type="ECO:0000259" key="10">
    <source>
        <dbReference type="PROSITE" id="PS50090"/>
    </source>
</evidence>
<reference evidence="12" key="1">
    <citation type="journal article" date="2022" name="Front. Genet.">
        <title>Chromosome-Scale Assembly of the Dendrobium nobile Genome Provides Insights Into the Molecular Mechanism of the Biosynthesis of the Medicinal Active Ingredient of Dendrobium.</title>
        <authorList>
            <person name="Xu Q."/>
            <person name="Niu S.-C."/>
            <person name="Li K.-L."/>
            <person name="Zheng P.-J."/>
            <person name="Zhang X.-J."/>
            <person name="Jia Y."/>
            <person name="Liu Y."/>
            <person name="Niu Y.-X."/>
            <person name="Yu L.-H."/>
            <person name="Chen D.-F."/>
            <person name="Zhang G.-Q."/>
        </authorList>
    </citation>
    <scope>NUCLEOTIDE SEQUENCE</scope>
    <source>
        <tissue evidence="12">Leaf</tissue>
    </source>
</reference>
<dbReference type="Pfam" id="PF13921">
    <property type="entry name" value="Myb_DNA-bind_6"/>
    <property type="match status" value="1"/>
</dbReference>
<feature type="region of interest" description="Disordered" evidence="9">
    <location>
        <begin position="136"/>
        <end position="167"/>
    </location>
</feature>
<evidence type="ECO:0000256" key="5">
    <source>
        <dbReference type="ARBA" id="ARBA00023125"/>
    </source>
</evidence>
<feature type="coiled-coil region" evidence="8">
    <location>
        <begin position="662"/>
        <end position="696"/>
    </location>
</feature>
<dbReference type="PANTHER" id="PTHR13049">
    <property type="entry name" value="DUF814-RELATED"/>
    <property type="match status" value="1"/>
</dbReference>
<feature type="compositionally biased region" description="Low complexity" evidence="9">
    <location>
        <begin position="395"/>
        <end position="409"/>
    </location>
</feature>
<dbReference type="Pfam" id="PF05670">
    <property type="entry name" value="NFACT-R_1"/>
    <property type="match status" value="1"/>
</dbReference>
<feature type="domain" description="HTH myb-type" evidence="11">
    <location>
        <begin position="191"/>
        <end position="242"/>
    </location>
</feature>
<dbReference type="Gene3D" id="1.10.10.60">
    <property type="entry name" value="Homeodomain-like"/>
    <property type="match status" value="3"/>
</dbReference>
<feature type="region of interest" description="Disordered" evidence="9">
    <location>
        <begin position="378"/>
        <end position="421"/>
    </location>
</feature>
<dbReference type="InterPro" id="IPR009057">
    <property type="entry name" value="Homeodomain-like_sf"/>
</dbReference>
<dbReference type="InterPro" id="IPR039730">
    <property type="entry name" value="Jlp2/Ccd25"/>
</dbReference>
<evidence type="ECO:0000256" key="9">
    <source>
        <dbReference type="SAM" id="MobiDB-lite"/>
    </source>
</evidence>
<comment type="similarity">
    <text evidence="2">Belongs to the CCDC25 family.</text>
</comment>
<dbReference type="CDD" id="cd00167">
    <property type="entry name" value="SANT"/>
    <property type="match status" value="3"/>
</dbReference>
<feature type="compositionally biased region" description="Basic and acidic residues" evidence="9">
    <location>
        <begin position="136"/>
        <end position="147"/>
    </location>
</feature>
<dbReference type="InterPro" id="IPR001005">
    <property type="entry name" value="SANT/Myb"/>
</dbReference>
<comment type="subcellular location">
    <subcellularLocation>
        <location evidence="1">Nucleus</location>
    </subcellularLocation>
</comment>
<feature type="domain" description="Myb-like" evidence="10">
    <location>
        <begin position="243"/>
        <end position="294"/>
    </location>
</feature>
<protein>
    <submittedName>
        <fullName evidence="12">Uncharacterized protein</fullName>
    </submittedName>
</protein>
<dbReference type="EMBL" id="JAGYWB010000018">
    <property type="protein sequence ID" value="KAI0491852.1"/>
    <property type="molecule type" value="Genomic_DNA"/>
</dbReference>
<keyword evidence="4" id="KW-0805">Transcription regulation</keyword>
<dbReference type="Proteomes" id="UP000829196">
    <property type="component" value="Unassembled WGS sequence"/>
</dbReference>
<keyword evidence="6" id="KW-0804">Transcription</keyword>
<organism evidence="12 13">
    <name type="scientific">Dendrobium nobile</name>
    <name type="common">Orchid</name>
    <dbReference type="NCBI Taxonomy" id="94219"/>
    <lineage>
        <taxon>Eukaryota</taxon>
        <taxon>Viridiplantae</taxon>
        <taxon>Streptophyta</taxon>
        <taxon>Embryophyta</taxon>
        <taxon>Tracheophyta</taxon>
        <taxon>Spermatophyta</taxon>
        <taxon>Magnoliopsida</taxon>
        <taxon>Liliopsida</taxon>
        <taxon>Asparagales</taxon>
        <taxon>Orchidaceae</taxon>
        <taxon>Epidendroideae</taxon>
        <taxon>Malaxideae</taxon>
        <taxon>Dendrobiinae</taxon>
        <taxon>Dendrobium</taxon>
    </lineage>
</organism>
<evidence type="ECO:0000256" key="6">
    <source>
        <dbReference type="ARBA" id="ARBA00023163"/>
    </source>
</evidence>
<dbReference type="PANTHER" id="PTHR13049:SF2">
    <property type="entry name" value="COILED-COIL DOMAIN-CONTAINING PROTEIN 25"/>
    <property type="match status" value="1"/>
</dbReference>
<keyword evidence="8" id="KW-0175">Coiled coil</keyword>
<feature type="domain" description="HTH myb-type" evidence="11">
    <location>
        <begin position="299"/>
        <end position="349"/>
    </location>
</feature>
<keyword evidence="3" id="KW-0677">Repeat</keyword>
<evidence type="ECO:0000259" key="11">
    <source>
        <dbReference type="PROSITE" id="PS51294"/>
    </source>
</evidence>
<dbReference type="SMR" id="A0A8T3A7Q9"/>
<dbReference type="PROSITE" id="PS51294">
    <property type="entry name" value="HTH_MYB"/>
    <property type="match status" value="3"/>
</dbReference>
<feature type="compositionally biased region" description="Basic and acidic residues" evidence="9">
    <location>
        <begin position="378"/>
        <end position="390"/>
    </location>
</feature>
<evidence type="ECO:0000256" key="7">
    <source>
        <dbReference type="ARBA" id="ARBA00023242"/>
    </source>
</evidence>
<feature type="domain" description="Myb-like" evidence="10">
    <location>
        <begin position="191"/>
        <end position="242"/>
    </location>
</feature>
<feature type="region of interest" description="Disordered" evidence="9">
    <location>
        <begin position="471"/>
        <end position="512"/>
    </location>
</feature>
<feature type="compositionally biased region" description="Polar residues" evidence="9">
    <location>
        <begin position="1129"/>
        <end position="1142"/>
    </location>
</feature>
<dbReference type="Pfam" id="PF00249">
    <property type="entry name" value="Myb_DNA-binding"/>
    <property type="match status" value="1"/>
</dbReference>
<keyword evidence="13" id="KW-1185">Reference proteome</keyword>
<accession>A0A8T3A7Q9</accession>
<dbReference type="GO" id="GO:0003677">
    <property type="term" value="F:DNA binding"/>
    <property type="evidence" value="ECO:0007669"/>
    <property type="project" value="UniProtKB-KW"/>
</dbReference>
<dbReference type="OrthoDB" id="2143914at2759"/>
<keyword evidence="7" id="KW-0539">Nucleus</keyword>
<gene>
    <name evidence="12" type="ORF">KFK09_026113</name>
</gene>
<feature type="region of interest" description="Disordered" evidence="9">
    <location>
        <begin position="1111"/>
        <end position="1149"/>
    </location>
</feature>
<dbReference type="InterPro" id="IPR008532">
    <property type="entry name" value="NFACT_RNA-bd"/>
</dbReference>
<feature type="domain" description="Myb-like" evidence="10">
    <location>
        <begin position="295"/>
        <end position="345"/>
    </location>
</feature>
<feature type="compositionally biased region" description="Low complexity" evidence="9">
    <location>
        <begin position="883"/>
        <end position="894"/>
    </location>
</feature>
<feature type="domain" description="HTH myb-type" evidence="11">
    <location>
        <begin position="243"/>
        <end position="298"/>
    </location>
</feature>
<dbReference type="GO" id="GO:0005634">
    <property type="term" value="C:nucleus"/>
    <property type="evidence" value="ECO:0007669"/>
    <property type="project" value="UniProtKB-SubCell"/>
</dbReference>
<comment type="caution">
    <text evidence="12">The sequence shown here is derived from an EMBL/GenBank/DDBJ whole genome shotgun (WGS) entry which is preliminary data.</text>
</comment>
<dbReference type="InterPro" id="IPR017930">
    <property type="entry name" value="Myb_dom"/>
</dbReference>